<feature type="transmembrane region" description="Helical" evidence="1">
    <location>
        <begin position="46"/>
        <end position="67"/>
    </location>
</feature>
<name>A0A6J5PYY5_9CAUD</name>
<keyword evidence="1" id="KW-0472">Membrane</keyword>
<keyword evidence="1" id="KW-0812">Transmembrane</keyword>
<gene>
    <name evidence="2" type="ORF">UFOVP972_158</name>
</gene>
<sequence>MAKITYKTQEKKKKDERSYAGWIFLFVFLAWNTLWISLWAHEGFGFDWAGAVLISLVTLTLGSLFWLSAKEWEYMRTSEYTIFEFEIWDKETSQYVKRYDYGSREIYANYFLNWQTGNSETYSTEEDILDRYNNPERLYKSYGYINKEEVMKSILDMIRSSIANKIEDQKIRIRNVSTSEVITVEELIKMVNGENQEKIDNK</sequence>
<dbReference type="EMBL" id="LR796923">
    <property type="protein sequence ID" value="CAB4175376.1"/>
    <property type="molecule type" value="Genomic_DNA"/>
</dbReference>
<accession>A0A6J5PYY5</accession>
<feature type="transmembrane region" description="Helical" evidence="1">
    <location>
        <begin position="21"/>
        <end position="40"/>
    </location>
</feature>
<proteinExistence type="predicted"/>
<keyword evidence="1" id="KW-1133">Transmembrane helix</keyword>
<reference evidence="2" key="1">
    <citation type="submission" date="2020-05" db="EMBL/GenBank/DDBJ databases">
        <authorList>
            <person name="Chiriac C."/>
            <person name="Salcher M."/>
            <person name="Ghai R."/>
            <person name="Kavagutti S V."/>
        </authorList>
    </citation>
    <scope>NUCLEOTIDE SEQUENCE</scope>
</reference>
<evidence type="ECO:0000256" key="1">
    <source>
        <dbReference type="SAM" id="Phobius"/>
    </source>
</evidence>
<organism evidence="2">
    <name type="scientific">uncultured Caudovirales phage</name>
    <dbReference type="NCBI Taxonomy" id="2100421"/>
    <lineage>
        <taxon>Viruses</taxon>
        <taxon>Duplodnaviria</taxon>
        <taxon>Heunggongvirae</taxon>
        <taxon>Uroviricota</taxon>
        <taxon>Caudoviricetes</taxon>
        <taxon>Peduoviridae</taxon>
        <taxon>Maltschvirus</taxon>
        <taxon>Maltschvirus maltsch</taxon>
    </lineage>
</organism>
<protein>
    <submittedName>
        <fullName evidence="2">Uncharacterized protein</fullName>
    </submittedName>
</protein>
<evidence type="ECO:0000313" key="2">
    <source>
        <dbReference type="EMBL" id="CAB4175376.1"/>
    </source>
</evidence>